<sequence length="100" mass="11393">SQGSPKQLPKYPVSAKNFNKKMPIAKFIQKIITATLSDNIDMSVNIVNESAEDSIEKKLAQLFQMAYRIVEDRVDQLIVDGYEDNAIRTELYNKIFPLIS</sequence>
<accession>A0ACA9SPG8</accession>
<organism evidence="1 2">
    <name type="scientific">Racocetra persica</name>
    <dbReference type="NCBI Taxonomy" id="160502"/>
    <lineage>
        <taxon>Eukaryota</taxon>
        <taxon>Fungi</taxon>
        <taxon>Fungi incertae sedis</taxon>
        <taxon>Mucoromycota</taxon>
        <taxon>Glomeromycotina</taxon>
        <taxon>Glomeromycetes</taxon>
        <taxon>Diversisporales</taxon>
        <taxon>Gigasporaceae</taxon>
        <taxon>Racocetra</taxon>
    </lineage>
</organism>
<feature type="non-terminal residue" evidence="1">
    <location>
        <position position="1"/>
    </location>
</feature>
<gene>
    <name evidence="1" type="ORF">RPERSI_LOCUS32516</name>
</gene>
<dbReference type="EMBL" id="CAJVQC010136050">
    <property type="protein sequence ID" value="CAG8842879.1"/>
    <property type="molecule type" value="Genomic_DNA"/>
</dbReference>
<keyword evidence="2" id="KW-1185">Reference proteome</keyword>
<dbReference type="Proteomes" id="UP000789920">
    <property type="component" value="Unassembled WGS sequence"/>
</dbReference>
<evidence type="ECO:0000313" key="1">
    <source>
        <dbReference type="EMBL" id="CAG8842879.1"/>
    </source>
</evidence>
<name>A0ACA9SPG8_9GLOM</name>
<feature type="non-terminal residue" evidence="1">
    <location>
        <position position="100"/>
    </location>
</feature>
<comment type="caution">
    <text evidence="1">The sequence shown here is derived from an EMBL/GenBank/DDBJ whole genome shotgun (WGS) entry which is preliminary data.</text>
</comment>
<proteinExistence type="predicted"/>
<reference evidence="1" key="1">
    <citation type="submission" date="2021-06" db="EMBL/GenBank/DDBJ databases">
        <authorList>
            <person name="Kallberg Y."/>
            <person name="Tangrot J."/>
            <person name="Rosling A."/>
        </authorList>
    </citation>
    <scope>NUCLEOTIDE SEQUENCE</scope>
    <source>
        <strain evidence="1">MA461A</strain>
    </source>
</reference>
<evidence type="ECO:0000313" key="2">
    <source>
        <dbReference type="Proteomes" id="UP000789920"/>
    </source>
</evidence>
<protein>
    <submittedName>
        <fullName evidence="1">26944_t:CDS:1</fullName>
    </submittedName>
</protein>